<dbReference type="EMBL" id="CADEAL010000668">
    <property type="protein sequence ID" value="CAB1423619.1"/>
    <property type="molecule type" value="Genomic_DNA"/>
</dbReference>
<proteinExistence type="predicted"/>
<protein>
    <submittedName>
        <fullName evidence="2">Uncharacterized protein</fullName>
    </submittedName>
</protein>
<comment type="caution">
    <text evidence="2">The sequence shown here is derived from an EMBL/GenBank/DDBJ whole genome shotgun (WGS) entry which is preliminary data.</text>
</comment>
<gene>
    <name evidence="2" type="ORF">PLEPLA_LOCUS11539</name>
</gene>
<dbReference type="Proteomes" id="UP001153269">
    <property type="component" value="Unassembled WGS sequence"/>
</dbReference>
<evidence type="ECO:0000256" key="1">
    <source>
        <dbReference type="SAM" id="MobiDB-lite"/>
    </source>
</evidence>
<evidence type="ECO:0000313" key="3">
    <source>
        <dbReference type="Proteomes" id="UP001153269"/>
    </source>
</evidence>
<feature type="compositionally biased region" description="Basic and acidic residues" evidence="1">
    <location>
        <begin position="1"/>
        <end position="26"/>
    </location>
</feature>
<sequence>MASELEARNERSEREGGGKILTEEGIKTATSGEKADEAKGPDRLDVCTPFYEPAAIKGACHLSCGARLQRRTLNTLNALYERPQIKKDLGPSLQWHKHSHGRDAPAHVHVHALVSSH</sequence>
<dbReference type="AlphaFoldDB" id="A0A9N7YGQ9"/>
<keyword evidence="3" id="KW-1185">Reference proteome</keyword>
<accession>A0A9N7YGQ9</accession>
<name>A0A9N7YGQ9_PLEPL</name>
<feature type="region of interest" description="Disordered" evidence="1">
    <location>
        <begin position="1"/>
        <end position="41"/>
    </location>
</feature>
<organism evidence="2 3">
    <name type="scientific">Pleuronectes platessa</name>
    <name type="common">European plaice</name>
    <dbReference type="NCBI Taxonomy" id="8262"/>
    <lineage>
        <taxon>Eukaryota</taxon>
        <taxon>Metazoa</taxon>
        <taxon>Chordata</taxon>
        <taxon>Craniata</taxon>
        <taxon>Vertebrata</taxon>
        <taxon>Euteleostomi</taxon>
        <taxon>Actinopterygii</taxon>
        <taxon>Neopterygii</taxon>
        <taxon>Teleostei</taxon>
        <taxon>Neoteleostei</taxon>
        <taxon>Acanthomorphata</taxon>
        <taxon>Carangaria</taxon>
        <taxon>Pleuronectiformes</taxon>
        <taxon>Pleuronectoidei</taxon>
        <taxon>Pleuronectidae</taxon>
        <taxon>Pleuronectes</taxon>
    </lineage>
</organism>
<evidence type="ECO:0000313" key="2">
    <source>
        <dbReference type="EMBL" id="CAB1423619.1"/>
    </source>
</evidence>
<reference evidence="2" key="1">
    <citation type="submission" date="2020-03" db="EMBL/GenBank/DDBJ databases">
        <authorList>
            <person name="Weist P."/>
        </authorList>
    </citation>
    <scope>NUCLEOTIDE SEQUENCE</scope>
</reference>